<gene>
    <name evidence="2" type="ORF">Tdes44962_MAKER09756</name>
</gene>
<feature type="compositionally biased region" description="Low complexity" evidence="1">
    <location>
        <begin position="264"/>
        <end position="275"/>
    </location>
</feature>
<evidence type="ECO:0000256" key="1">
    <source>
        <dbReference type="SAM" id="MobiDB-lite"/>
    </source>
</evidence>
<dbReference type="OrthoDB" id="5182816at2759"/>
<accession>A0A9W7W245</accession>
<organism evidence="2 3">
    <name type="scientific">Teratosphaeria destructans</name>
    <dbReference type="NCBI Taxonomy" id="418781"/>
    <lineage>
        <taxon>Eukaryota</taxon>
        <taxon>Fungi</taxon>
        <taxon>Dikarya</taxon>
        <taxon>Ascomycota</taxon>
        <taxon>Pezizomycotina</taxon>
        <taxon>Dothideomycetes</taxon>
        <taxon>Dothideomycetidae</taxon>
        <taxon>Mycosphaerellales</taxon>
        <taxon>Teratosphaeriaceae</taxon>
        <taxon>Teratosphaeria</taxon>
    </lineage>
</organism>
<evidence type="ECO:0000313" key="2">
    <source>
        <dbReference type="EMBL" id="KAH9827286.1"/>
    </source>
</evidence>
<dbReference type="AlphaFoldDB" id="A0A9W7W245"/>
<evidence type="ECO:0000313" key="3">
    <source>
        <dbReference type="Proteomes" id="UP001138500"/>
    </source>
</evidence>
<dbReference type="Proteomes" id="UP001138500">
    <property type="component" value="Unassembled WGS sequence"/>
</dbReference>
<proteinExistence type="predicted"/>
<keyword evidence="3" id="KW-1185">Reference proteome</keyword>
<sequence length="275" mass="30002">MQAAALLATDTSRDFSRNRATVSLYGGSSPSSKRKCTWRRFVSLSSDAQHTAQTSINDNWHPPDSLEELAMVVSTQLPLDLKTKIPAYHDIQPEIRKLEEETSRTSEAVDSSIGIPYREFVSFLTAIMSIRHPDTATDGSGEEKSWPEIDSDADGGVVDALVRAILERGGIHAKGKDVGFEEYVAFCDRYVSPPLFIAIDCHREQTAYAHIPSPPRPSASTRKSPPSGKLCSSLQALDNRKTIRPISSRVPIHPPPCSKPSPSSPLSTSTSSKAN</sequence>
<feature type="compositionally biased region" description="Polar residues" evidence="1">
    <location>
        <begin position="218"/>
        <end position="236"/>
    </location>
</feature>
<dbReference type="EMBL" id="RIBY02001892">
    <property type="protein sequence ID" value="KAH9827286.1"/>
    <property type="molecule type" value="Genomic_DNA"/>
</dbReference>
<name>A0A9W7W245_9PEZI</name>
<feature type="region of interest" description="Disordered" evidence="1">
    <location>
        <begin position="209"/>
        <end position="275"/>
    </location>
</feature>
<reference evidence="2 3" key="2">
    <citation type="journal article" date="2021" name="Curr. Genet.">
        <title>Genetic response to nitrogen starvation in the aggressive Eucalyptus foliar pathogen Teratosphaeria destructans.</title>
        <authorList>
            <person name="Havenga M."/>
            <person name="Wingfield B.D."/>
            <person name="Wingfield M.J."/>
            <person name="Dreyer L.L."/>
            <person name="Roets F."/>
            <person name="Aylward J."/>
        </authorList>
    </citation>
    <scope>NUCLEOTIDE SEQUENCE [LARGE SCALE GENOMIC DNA]</scope>
    <source>
        <strain evidence="2">CMW44962</strain>
    </source>
</reference>
<feature type="compositionally biased region" description="Pro residues" evidence="1">
    <location>
        <begin position="252"/>
        <end position="263"/>
    </location>
</feature>
<reference evidence="2 3" key="1">
    <citation type="journal article" date="2018" name="IMA Fungus">
        <title>IMA Genome-F 10: Nine draft genome sequences of Claviceps purpurea s.lat., including C. arundinis, C. humidiphila, and C. cf. spartinae, pseudomolecules for the pitch canker pathogen Fusarium circinatum, draft genome of Davidsoniella eucalypti, Grosmannia galeiformis, Quambalaria eucalypti, and Teratosphaeria destructans.</title>
        <authorList>
            <person name="Wingfield B.D."/>
            <person name="Liu M."/>
            <person name="Nguyen H.D."/>
            <person name="Lane F.A."/>
            <person name="Morgan S.W."/>
            <person name="De Vos L."/>
            <person name="Wilken P.M."/>
            <person name="Duong T.A."/>
            <person name="Aylward J."/>
            <person name="Coetzee M.P."/>
            <person name="Dadej K."/>
            <person name="De Beer Z.W."/>
            <person name="Findlay W."/>
            <person name="Havenga M."/>
            <person name="Kolarik M."/>
            <person name="Menzies J.G."/>
            <person name="Naidoo K."/>
            <person name="Pochopski O."/>
            <person name="Shoukouhi P."/>
            <person name="Santana Q.C."/>
            <person name="Seifert K.A."/>
            <person name="Soal N."/>
            <person name="Steenkamp E.T."/>
            <person name="Tatham C.T."/>
            <person name="van der Nest M.A."/>
            <person name="Wingfield M.J."/>
        </authorList>
    </citation>
    <scope>NUCLEOTIDE SEQUENCE [LARGE SCALE GENOMIC DNA]</scope>
    <source>
        <strain evidence="2">CMW44962</strain>
    </source>
</reference>
<protein>
    <submittedName>
        <fullName evidence="2">Uncharacterized protein</fullName>
    </submittedName>
</protein>
<comment type="caution">
    <text evidence="2">The sequence shown here is derived from an EMBL/GenBank/DDBJ whole genome shotgun (WGS) entry which is preliminary data.</text>
</comment>